<evidence type="ECO:0000313" key="2">
    <source>
        <dbReference type="EMBL" id="KIC70733.1"/>
    </source>
</evidence>
<feature type="transmembrane region" description="Helical" evidence="1">
    <location>
        <begin position="32"/>
        <end position="57"/>
    </location>
</feature>
<dbReference type="AlphaFoldDB" id="A0A0C1H735"/>
<reference evidence="2 3" key="1">
    <citation type="journal article" date="2014" name="Mol. Biol. Evol.">
        <title>Massive expansion of Ubiquitination-related gene families within the Chlamydiae.</title>
        <authorList>
            <person name="Domman D."/>
            <person name="Collingro A."/>
            <person name="Lagkouvardos I."/>
            <person name="Gehre L."/>
            <person name="Weinmaier T."/>
            <person name="Rattei T."/>
            <person name="Subtil A."/>
            <person name="Horn M."/>
        </authorList>
    </citation>
    <scope>NUCLEOTIDE SEQUENCE [LARGE SCALE GENOMIC DNA]</scope>
    <source>
        <strain evidence="2 3">EI2</strain>
    </source>
</reference>
<dbReference type="Pfam" id="PF02433">
    <property type="entry name" value="FixO"/>
    <property type="match status" value="1"/>
</dbReference>
<evidence type="ECO:0000313" key="3">
    <source>
        <dbReference type="Proteomes" id="UP000031465"/>
    </source>
</evidence>
<dbReference type="EMBL" id="JSAN01000149">
    <property type="protein sequence ID" value="KIC70733.1"/>
    <property type="molecule type" value="Genomic_DNA"/>
</dbReference>
<dbReference type="PATRIC" id="fig|362787.3.peg.2050"/>
<dbReference type="GO" id="GO:0009055">
    <property type="term" value="F:electron transfer activity"/>
    <property type="evidence" value="ECO:0007669"/>
    <property type="project" value="InterPro"/>
</dbReference>
<organism evidence="2 3">
    <name type="scientific">Candidatus Protochlamydia amoebophila</name>
    <dbReference type="NCBI Taxonomy" id="362787"/>
    <lineage>
        <taxon>Bacteria</taxon>
        <taxon>Pseudomonadati</taxon>
        <taxon>Chlamydiota</taxon>
        <taxon>Chlamydiia</taxon>
        <taxon>Parachlamydiales</taxon>
        <taxon>Parachlamydiaceae</taxon>
        <taxon>Candidatus Protochlamydia</taxon>
    </lineage>
</organism>
<protein>
    <submittedName>
        <fullName evidence="2">Putative cytochrome-c oxidase fixO chain</fullName>
    </submittedName>
</protein>
<gene>
    <name evidence="2" type="primary">fixO</name>
    <name evidence="2" type="ORF">DB44_GD00080</name>
</gene>
<dbReference type="InterPro" id="IPR003468">
    <property type="entry name" value="Cyt_c_oxidase_monohaem-su/FixO"/>
</dbReference>
<keyword evidence="1" id="KW-0812">Transmembrane</keyword>
<dbReference type="SUPFAM" id="SSF46626">
    <property type="entry name" value="Cytochrome c"/>
    <property type="match status" value="1"/>
</dbReference>
<evidence type="ECO:0000256" key="1">
    <source>
        <dbReference type="SAM" id="Phobius"/>
    </source>
</evidence>
<proteinExistence type="predicted"/>
<keyword evidence="1" id="KW-0472">Membrane</keyword>
<name>A0A0C1H735_9BACT</name>
<dbReference type="Proteomes" id="UP000031465">
    <property type="component" value="Unassembled WGS sequence"/>
</dbReference>
<sequence>MGGMTQENQKKDKASQQNSSHYDFLHRLDKSALWVIIGVILLFSTSIIVVLIAPTYVDSTWTSPTSPYQVQMYEVEDPNLYISNASVEGSDLQYVRHLKQNYSLLAFKESNNLRLVASQGLEKYITKVNDSTLKLTSRLLLLREPQGEAKKQAEQLLASQQSTTKIAQKEEDSSVNLGKLKFQVLELYDPEMQEVFSFEPSGGILQNWVDENFKILDDSVKQPYHRDYGVIYSLNPQEFRIIEEGHGSAKRWRYDPLGRPIQQMDELKSPAMGFHSRQDLILFGEHLYAIEGCWYCHTDQTRTLIQDTVLNGSDSYPAPPSSANEYIYQKITFAGTRRIGPDISRVGVKKPSRDWHKAHFWAPKTASAGSLMPSFRHFFDANPKETGKSAIGIPNYQFEAIYQYMMTKGTRITAPNQAWWLGKDPIKTKEIIEGQRKLQ</sequence>
<dbReference type="InterPro" id="IPR036909">
    <property type="entry name" value="Cyt_c-like_dom_sf"/>
</dbReference>
<dbReference type="Gene3D" id="1.10.760.10">
    <property type="entry name" value="Cytochrome c-like domain"/>
    <property type="match status" value="1"/>
</dbReference>
<comment type="caution">
    <text evidence="2">The sequence shown here is derived from an EMBL/GenBank/DDBJ whole genome shotgun (WGS) entry which is preliminary data.</text>
</comment>
<dbReference type="GO" id="GO:0020037">
    <property type="term" value="F:heme binding"/>
    <property type="evidence" value="ECO:0007669"/>
    <property type="project" value="InterPro"/>
</dbReference>
<keyword evidence="1" id="KW-1133">Transmembrane helix</keyword>
<accession>A0A0C1H735</accession>